<feature type="region of interest" description="Disordered" evidence="1">
    <location>
        <begin position="41"/>
        <end position="60"/>
    </location>
</feature>
<keyword evidence="3" id="KW-1185">Reference proteome</keyword>
<dbReference type="Proteomes" id="UP000467840">
    <property type="component" value="Chromosome 5"/>
</dbReference>
<evidence type="ECO:0000256" key="1">
    <source>
        <dbReference type="SAM" id="MobiDB-lite"/>
    </source>
</evidence>
<reference evidence="2 3" key="1">
    <citation type="journal article" date="2020" name="Mol. Plant">
        <title>The Chromosome-Based Rubber Tree Genome Provides New Insights into Spurge Genome Evolution and Rubber Biosynthesis.</title>
        <authorList>
            <person name="Liu J."/>
            <person name="Shi C."/>
            <person name="Shi C.C."/>
            <person name="Li W."/>
            <person name="Zhang Q.J."/>
            <person name="Zhang Y."/>
            <person name="Li K."/>
            <person name="Lu H.F."/>
            <person name="Shi C."/>
            <person name="Zhu S.T."/>
            <person name="Xiao Z.Y."/>
            <person name="Nan H."/>
            <person name="Yue Y."/>
            <person name="Zhu X.G."/>
            <person name="Wu Y."/>
            <person name="Hong X.N."/>
            <person name="Fan G.Y."/>
            <person name="Tong Y."/>
            <person name="Zhang D."/>
            <person name="Mao C.L."/>
            <person name="Liu Y.L."/>
            <person name="Hao S.J."/>
            <person name="Liu W.Q."/>
            <person name="Lv M.Q."/>
            <person name="Zhang H.B."/>
            <person name="Liu Y."/>
            <person name="Hu-Tang G.R."/>
            <person name="Wang J.P."/>
            <person name="Wang J.H."/>
            <person name="Sun Y.H."/>
            <person name="Ni S.B."/>
            <person name="Chen W.B."/>
            <person name="Zhang X.C."/>
            <person name="Jiao Y.N."/>
            <person name="Eichler E.E."/>
            <person name="Li G.H."/>
            <person name="Liu X."/>
            <person name="Gao L.Z."/>
        </authorList>
    </citation>
    <scope>NUCLEOTIDE SEQUENCE [LARGE SCALE GENOMIC DNA]</scope>
    <source>
        <strain evidence="3">cv. GT1</strain>
        <tissue evidence="2">Leaf</tissue>
    </source>
</reference>
<evidence type="ECO:0000313" key="3">
    <source>
        <dbReference type="Proteomes" id="UP000467840"/>
    </source>
</evidence>
<gene>
    <name evidence="2" type="ORF">GH714_009269</name>
</gene>
<comment type="caution">
    <text evidence="2">The sequence shown here is derived from an EMBL/GenBank/DDBJ whole genome shotgun (WGS) entry which is preliminary data.</text>
</comment>
<accession>A0A6A6NGA9</accession>
<organism evidence="2 3">
    <name type="scientific">Hevea brasiliensis</name>
    <name type="common">Para rubber tree</name>
    <name type="synonym">Siphonia brasiliensis</name>
    <dbReference type="NCBI Taxonomy" id="3981"/>
    <lineage>
        <taxon>Eukaryota</taxon>
        <taxon>Viridiplantae</taxon>
        <taxon>Streptophyta</taxon>
        <taxon>Embryophyta</taxon>
        <taxon>Tracheophyta</taxon>
        <taxon>Spermatophyta</taxon>
        <taxon>Magnoliopsida</taxon>
        <taxon>eudicotyledons</taxon>
        <taxon>Gunneridae</taxon>
        <taxon>Pentapetalae</taxon>
        <taxon>rosids</taxon>
        <taxon>fabids</taxon>
        <taxon>Malpighiales</taxon>
        <taxon>Euphorbiaceae</taxon>
        <taxon>Crotonoideae</taxon>
        <taxon>Micrandreae</taxon>
        <taxon>Hevea</taxon>
    </lineage>
</organism>
<name>A0A6A6NGA9_HEVBR</name>
<proteinExistence type="predicted"/>
<dbReference type="EMBL" id="JAAGAX010000001">
    <property type="protein sequence ID" value="KAF2324177.1"/>
    <property type="molecule type" value="Genomic_DNA"/>
</dbReference>
<evidence type="ECO:0000313" key="2">
    <source>
        <dbReference type="EMBL" id="KAF2324177.1"/>
    </source>
</evidence>
<sequence>MTAGDEDVNDVLGEMEVNEGDNQPKKVRLVGTRTKNVASEGIGSSMMVEGHDIDSNYGASNELHSEINSDEEGGTRCPECNMDRDVKDPCFKGGMFFNNRDEFKEAYKAHSIKYRFEIFFFLPTNDMEGVQAKHKDGGLFALKMINGVKAL</sequence>
<protein>
    <submittedName>
        <fullName evidence="2">Uncharacterized protein</fullName>
    </submittedName>
</protein>
<dbReference type="AlphaFoldDB" id="A0A6A6NGA9"/>